<name>A0AAD6DEZ9_9EURO</name>
<accession>A0AAD6DEZ9</accession>
<dbReference type="Gene3D" id="3.10.120.10">
    <property type="entry name" value="Cytochrome b5-like heme/steroid binding domain"/>
    <property type="match status" value="1"/>
</dbReference>
<dbReference type="SMART" id="SM01117">
    <property type="entry name" value="Cyt-b5"/>
    <property type="match status" value="1"/>
</dbReference>
<dbReference type="FunFam" id="3.10.120.10:FF:000003">
    <property type="entry name" value="membrane-associated progesterone receptor component 1"/>
    <property type="match status" value="1"/>
</dbReference>
<dbReference type="PANTHER" id="PTHR10281:SF115">
    <property type="entry name" value="BINDING PROTEIN, PUTATIVE (AFU_ORTHOLOGUE AFUA_4G06240)-RELATED"/>
    <property type="match status" value="1"/>
</dbReference>
<dbReference type="Proteomes" id="UP001216150">
    <property type="component" value="Unassembled WGS sequence"/>
</dbReference>
<evidence type="ECO:0000256" key="2">
    <source>
        <dbReference type="SAM" id="MobiDB-lite"/>
    </source>
</evidence>
<dbReference type="InterPro" id="IPR036400">
    <property type="entry name" value="Cyt_B5-like_heme/steroid_sf"/>
</dbReference>
<dbReference type="SUPFAM" id="SSF55856">
    <property type="entry name" value="Cytochrome b5-like heme/steroid binding domain"/>
    <property type="match status" value="1"/>
</dbReference>
<dbReference type="PANTHER" id="PTHR10281">
    <property type="entry name" value="MEMBRANE-ASSOCIATED PROGESTERONE RECEPTOR COMPONENT-RELATED"/>
    <property type="match status" value="1"/>
</dbReference>
<proteinExistence type="inferred from homology"/>
<dbReference type="Pfam" id="PF00173">
    <property type="entry name" value="Cyt-b5"/>
    <property type="match status" value="1"/>
</dbReference>
<dbReference type="GO" id="GO:0020037">
    <property type="term" value="F:heme binding"/>
    <property type="evidence" value="ECO:0007669"/>
    <property type="project" value="UniProtKB-ARBA"/>
</dbReference>
<feature type="compositionally biased region" description="Polar residues" evidence="2">
    <location>
        <begin position="1"/>
        <end position="10"/>
    </location>
</feature>
<dbReference type="GO" id="GO:0005783">
    <property type="term" value="C:endoplasmic reticulum"/>
    <property type="evidence" value="ECO:0007669"/>
    <property type="project" value="TreeGrafter"/>
</dbReference>
<evidence type="ECO:0000259" key="3">
    <source>
        <dbReference type="SMART" id="SM01117"/>
    </source>
</evidence>
<dbReference type="InterPro" id="IPR001199">
    <property type="entry name" value="Cyt_B5-like_heme/steroid-bd"/>
</dbReference>
<dbReference type="InterPro" id="IPR050577">
    <property type="entry name" value="MAPR/NEUFC/NENF-like"/>
</dbReference>
<dbReference type="EMBL" id="JAQJAC010000007">
    <property type="protein sequence ID" value="KAJ5578995.1"/>
    <property type="molecule type" value="Genomic_DNA"/>
</dbReference>
<comment type="caution">
    <text evidence="4">The sequence shown here is derived from an EMBL/GenBank/DDBJ whole genome shotgun (WGS) entry which is preliminary data.</text>
</comment>
<evidence type="ECO:0000313" key="4">
    <source>
        <dbReference type="EMBL" id="KAJ5578995.1"/>
    </source>
</evidence>
<gene>
    <name evidence="4" type="ORF">N7450_007862</name>
</gene>
<feature type="domain" description="Cytochrome b5 heme-binding" evidence="3">
    <location>
        <begin position="70"/>
        <end position="164"/>
    </location>
</feature>
<feature type="compositionally biased region" description="Basic and acidic residues" evidence="2">
    <location>
        <begin position="69"/>
        <end position="81"/>
    </location>
</feature>
<dbReference type="AlphaFoldDB" id="A0AAD6DEZ9"/>
<reference evidence="4 5" key="1">
    <citation type="journal article" date="2023" name="IMA Fungus">
        <title>Comparative genomic study of the Penicillium genus elucidates a diverse pangenome and 15 lateral gene transfer events.</title>
        <authorList>
            <person name="Petersen C."/>
            <person name="Sorensen T."/>
            <person name="Nielsen M.R."/>
            <person name="Sondergaard T.E."/>
            <person name="Sorensen J.L."/>
            <person name="Fitzpatrick D.A."/>
            <person name="Frisvad J.C."/>
            <person name="Nielsen K.L."/>
        </authorList>
    </citation>
    <scope>NUCLEOTIDE SEQUENCE [LARGE SCALE GENOMIC DNA]</scope>
    <source>
        <strain evidence="4 5">IBT 29057</strain>
    </source>
</reference>
<sequence>MYNPRQTSRLRQPINPRLPHDFNSNSNPNFIFNIIFTSKTPNPHHPPENGRTICSKSPRPTGPPKRRPNFPEELSKCDGSDSSRPTLVAIKGVVFDVTRNSMYGASGSYKVFAGKDASRALAKSSLKPEDCVPDWYDLPEKEKTVLDEWYQFFSKRYNIVGKVEGATNT</sequence>
<evidence type="ECO:0000256" key="1">
    <source>
        <dbReference type="ARBA" id="ARBA00038357"/>
    </source>
</evidence>
<comment type="similarity">
    <text evidence="1">Belongs to the cytochrome b5 family. MAPR subfamily.</text>
</comment>
<evidence type="ECO:0000313" key="5">
    <source>
        <dbReference type="Proteomes" id="UP001216150"/>
    </source>
</evidence>
<dbReference type="GO" id="GO:0016020">
    <property type="term" value="C:membrane"/>
    <property type="evidence" value="ECO:0007669"/>
    <property type="project" value="TreeGrafter"/>
</dbReference>
<feature type="region of interest" description="Disordered" evidence="2">
    <location>
        <begin position="1"/>
        <end position="23"/>
    </location>
</feature>
<organism evidence="4 5">
    <name type="scientific">Penicillium hetheringtonii</name>
    <dbReference type="NCBI Taxonomy" id="911720"/>
    <lineage>
        <taxon>Eukaryota</taxon>
        <taxon>Fungi</taxon>
        <taxon>Dikarya</taxon>
        <taxon>Ascomycota</taxon>
        <taxon>Pezizomycotina</taxon>
        <taxon>Eurotiomycetes</taxon>
        <taxon>Eurotiomycetidae</taxon>
        <taxon>Eurotiales</taxon>
        <taxon>Aspergillaceae</taxon>
        <taxon>Penicillium</taxon>
    </lineage>
</organism>
<keyword evidence="5" id="KW-1185">Reference proteome</keyword>
<protein>
    <submittedName>
        <fullName evidence="4">Cytochrome b5</fullName>
    </submittedName>
</protein>
<feature type="region of interest" description="Disordered" evidence="2">
    <location>
        <begin position="37"/>
        <end position="83"/>
    </location>
</feature>